<evidence type="ECO:0000313" key="8">
    <source>
        <dbReference type="EMBL" id="ERN01015.1"/>
    </source>
</evidence>
<dbReference type="AlphaFoldDB" id="W1P230"/>
<feature type="transmembrane region" description="Helical" evidence="7">
    <location>
        <begin position="103"/>
        <end position="126"/>
    </location>
</feature>
<dbReference type="Gramene" id="ERN01015">
    <property type="protein sequence ID" value="ERN01015"/>
    <property type="gene ID" value="AMTR_s00002p00130590"/>
</dbReference>
<organism evidence="8 9">
    <name type="scientific">Amborella trichopoda</name>
    <dbReference type="NCBI Taxonomy" id="13333"/>
    <lineage>
        <taxon>Eukaryota</taxon>
        <taxon>Viridiplantae</taxon>
        <taxon>Streptophyta</taxon>
        <taxon>Embryophyta</taxon>
        <taxon>Tracheophyta</taxon>
        <taxon>Spermatophyta</taxon>
        <taxon>Magnoliopsida</taxon>
        <taxon>Amborellales</taxon>
        <taxon>Amborellaceae</taxon>
        <taxon>Amborella</taxon>
    </lineage>
</organism>
<dbReference type="OrthoDB" id="204784at2759"/>
<dbReference type="GO" id="GO:0005829">
    <property type="term" value="C:cytosol"/>
    <property type="evidence" value="ECO:0007669"/>
    <property type="project" value="GOC"/>
</dbReference>
<feature type="transmembrane region" description="Helical" evidence="7">
    <location>
        <begin position="38"/>
        <end position="58"/>
    </location>
</feature>
<dbReference type="PANTHER" id="PTHR21493:SF9">
    <property type="entry name" value="GOLGI TRANSPORT PROTEIN 1-RELATED"/>
    <property type="match status" value="1"/>
</dbReference>
<evidence type="ECO:0000256" key="7">
    <source>
        <dbReference type="SAM" id="Phobius"/>
    </source>
</evidence>
<dbReference type="GO" id="GO:0000139">
    <property type="term" value="C:Golgi membrane"/>
    <property type="evidence" value="ECO:0007669"/>
    <property type="project" value="UniProtKB-SubCell"/>
</dbReference>
<sequence>MVSFEMNDMKKIGIGLTGFGVMFSFLGVMFMFDKGLLAMGNILFVSGVMLTIGPKSTIQFFMKRQNYKGSIAFVLGFFLVLIGRPIIGMIIEAYGFIVLFRGFWPTIAVFLQRIPVLGWIFQLPVISSFLGTKRGKRVPV</sequence>
<accession>W1P230</accession>
<evidence type="ECO:0008006" key="10">
    <source>
        <dbReference type="Google" id="ProtNLM"/>
    </source>
</evidence>
<proteinExistence type="inferred from homology"/>
<dbReference type="STRING" id="13333.W1P230"/>
<dbReference type="OMA" id="FQCRSYP"/>
<dbReference type="InterPro" id="IPR045176">
    <property type="entry name" value="Got1"/>
</dbReference>
<keyword evidence="2 7" id="KW-0812">Transmembrane</keyword>
<evidence type="ECO:0000256" key="1">
    <source>
        <dbReference type="ARBA" id="ARBA00004653"/>
    </source>
</evidence>
<protein>
    <recommendedName>
        <fullName evidence="10">Vesicle transport protein</fullName>
    </recommendedName>
</protein>
<evidence type="ECO:0000256" key="5">
    <source>
        <dbReference type="ARBA" id="ARBA00023136"/>
    </source>
</evidence>
<dbReference type="PANTHER" id="PTHR21493">
    <property type="entry name" value="CGI-141-RELATED/LIPASE CONTAINING PROTEIN"/>
    <property type="match status" value="1"/>
</dbReference>
<keyword evidence="9" id="KW-1185">Reference proteome</keyword>
<feature type="transmembrane region" description="Helical" evidence="7">
    <location>
        <begin position="70"/>
        <end position="91"/>
    </location>
</feature>
<keyword evidence="5 7" id="KW-0472">Membrane</keyword>
<evidence type="ECO:0000256" key="6">
    <source>
        <dbReference type="ARBA" id="ARBA00025799"/>
    </source>
</evidence>
<evidence type="ECO:0000313" key="9">
    <source>
        <dbReference type="Proteomes" id="UP000017836"/>
    </source>
</evidence>
<dbReference type="GO" id="GO:0042147">
    <property type="term" value="P:retrograde transport, endosome to Golgi"/>
    <property type="evidence" value="ECO:0007669"/>
    <property type="project" value="InterPro"/>
</dbReference>
<dbReference type="Pfam" id="PF04178">
    <property type="entry name" value="Got1"/>
    <property type="match status" value="1"/>
</dbReference>
<dbReference type="KEGG" id="atr:18429090"/>
<dbReference type="eggNOG" id="KOG1743">
    <property type="taxonomic scope" value="Eukaryota"/>
</dbReference>
<dbReference type="InterPro" id="IPR007305">
    <property type="entry name" value="Vesicle_transpt_Got1/SFT2"/>
</dbReference>
<reference evidence="9" key="1">
    <citation type="journal article" date="2013" name="Science">
        <title>The Amborella genome and the evolution of flowering plants.</title>
        <authorList>
            <consortium name="Amborella Genome Project"/>
        </authorList>
    </citation>
    <scope>NUCLEOTIDE SEQUENCE [LARGE SCALE GENOMIC DNA]</scope>
</reference>
<feature type="transmembrane region" description="Helical" evidence="7">
    <location>
        <begin position="12"/>
        <end position="32"/>
    </location>
</feature>
<gene>
    <name evidence="8" type="ORF">AMTR_s00002p00130590</name>
</gene>
<evidence type="ECO:0000256" key="2">
    <source>
        <dbReference type="ARBA" id="ARBA00022692"/>
    </source>
</evidence>
<keyword evidence="3 7" id="KW-1133">Transmembrane helix</keyword>
<evidence type="ECO:0000256" key="4">
    <source>
        <dbReference type="ARBA" id="ARBA00023034"/>
    </source>
</evidence>
<name>W1P230_AMBTC</name>
<comment type="subcellular location">
    <subcellularLocation>
        <location evidence="1">Golgi apparatus membrane</location>
        <topology evidence="1">Multi-pass membrane protein</topology>
    </subcellularLocation>
</comment>
<dbReference type="HOGENOM" id="CLU_124519_1_0_1"/>
<keyword evidence="4" id="KW-0333">Golgi apparatus</keyword>
<dbReference type="Proteomes" id="UP000017836">
    <property type="component" value="Unassembled WGS sequence"/>
</dbReference>
<dbReference type="GO" id="GO:0006888">
    <property type="term" value="P:endoplasmic reticulum to Golgi vesicle-mediated transport"/>
    <property type="evidence" value="ECO:0007669"/>
    <property type="project" value="InterPro"/>
</dbReference>
<evidence type="ECO:0000256" key="3">
    <source>
        <dbReference type="ARBA" id="ARBA00022989"/>
    </source>
</evidence>
<comment type="similarity">
    <text evidence="6">Belongs to the GOT1 family.</text>
</comment>
<dbReference type="EMBL" id="KI394767">
    <property type="protein sequence ID" value="ERN01015.1"/>
    <property type="molecule type" value="Genomic_DNA"/>
</dbReference>